<keyword evidence="2" id="KW-0436">Ligase</keyword>
<evidence type="ECO:0000313" key="6">
    <source>
        <dbReference type="Proteomes" id="UP000095280"/>
    </source>
</evidence>
<dbReference type="WBParaSite" id="maker-uti_cns_0001035-snap-gene-1.2-mRNA-1">
    <property type="protein sequence ID" value="maker-uti_cns_0001035-snap-gene-1.2-mRNA-1"/>
    <property type="gene ID" value="maker-uti_cns_0001035-snap-gene-1.2"/>
</dbReference>
<protein>
    <recommendedName>
        <fullName evidence="5">Tubulin--tyrosine ligase-like protein 9</fullName>
    </recommendedName>
</protein>
<dbReference type="GO" id="GO:0015631">
    <property type="term" value="F:tubulin binding"/>
    <property type="evidence" value="ECO:0007669"/>
    <property type="project" value="TreeGrafter"/>
</dbReference>
<dbReference type="PANTHER" id="PTHR12241">
    <property type="entry name" value="TUBULIN POLYGLUTAMYLASE"/>
    <property type="match status" value="1"/>
</dbReference>
<proteinExistence type="inferred from homology"/>
<accession>A0A1I8G801</accession>
<sequence length="959" mass="110181">MPKAVVQRQFRLQPVEQQQHQLPEPRPRSTRLSSTSATATTSIPESSNPMPKPRLRQEQQQLQQPEPRQRRKRAGAAIVADEFPKPSSTSGGRQQLARVAFEVGSKGWSVGNSNRLDYSANNPDDDEEEADFDETKLSPFYDGYNTRKLLEKWRDLPPRLTMSDWAFYVKTTRKRSQRSQVDKLVADVCSKVLSMRELFHYSLDSGAHCLLWLKSSLAQRFINGMRKGCHIIGRIQGDVMVKDKQNLSNFMADHQFKEWIECGPHVCLNEKNEEIKRNLQRICRHQYTGHYMGKCTDETADKECPNFDYYFCECFRRHFFIPEFFTFSHYYLMEEFLKKYETDVEFQRTTWLAKPAYLTSSKGFFLIRDAREFRYFYLVRSDTCVRREGFILQRYLTRPCTINSHKMDCRMYLLLTVTNGRRVSGFFHPGYVRTTSTPYTVKLEQTKPVSGNIFEHTTATDLYKLANAKMPGDSDDDDDDDEKKQCIPFNEACEQITTGAKKVKKGEVEVPMAFANEDEGPGGNLPEKEFEKFHWRFKYIIEVLCSKMDPMVRDKAGTFQIFGLDFLIDSDAKPWLLEINSHVATEQVYDTSQCKVISNVVTEAICIMCEMFQKSLQEELIAIEIQQGDQRLSKLSRSQRMMTAKAEQEALDKLQVVLDKTEISKRRPPVFMQNFFWWYDTPRYRWLKPWVLRKKPTPKVLPWHSRVFLGLASRNDAIRRKNFKADEMTASHDAMDYFRHIFWREKLENDMRRFEVEKLTKRAEVVASGGASAPGAGTSVAGSGGGGGQHSIAGNSGSSKGQQQKQQEQQQGEQPQSTSNINLASVQPGLRSVMTRRSFTFDPYQNSDEDDEDRHEDGSRIEVDERSALRRVADERGGKSTDDGAFDDAGVDMKPSDLAAGFFSEDLGKLANKSNTRRLSLQLPSASEVLNEAEAANNGLGSRSRHRRFRARFADDTAP</sequence>
<evidence type="ECO:0000256" key="5">
    <source>
        <dbReference type="ARBA" id="ARBA00030445"/>
    </source>
</evidence>
<dbReference type="GO" id="GO:0005524">
    <property type="term" value="F:ATP binding"/>
    <property type="evidence" value="ECO:0007669"/>
    <property type="project" value="UniProtKB-KW"/>
</dbReference>
<dbReference type="AlphaFoldDB" id="A0A1I8G801"/>
<dbReference type="PANTHER" id="PTHR12241:SF39">
    <property type="entry name" value="TUBULIN POLYGLUTAMYLASE TTLL9-RELATED"/>
    <property type="match status" value="1"/>
</dbReference>
<evidence type="ECO:0000256" key="1">
    <source>
        <dbReference type="ARBA" id="ARBA00006820"/>
    </source>
</evidence>
<keyword evidence="4" id="KW-0067">ATP-binding</keyword>
<dbReference type="SUPFAM" id="SSF56059">
    <property type="entry name" value="Glutathione synthetase ATP-binding domain-like"/>
    <property type="match status" value="1"/>
</dbReference>
<name>A0A1I8G801_9PLAT</name>
<dbReference type="Proteomes" id="UP000095280">
    <property type="component" value="Unplaced"/>
</dbReference>
<evidence type="ECO:0000313" key="7">
    <source>
        <dbReference type="WBParaSite" id="maker-uti_cns_0001035-snap-gene-1.2-mRNA-1"/>
    </source>
</evidence>
<dbReference type="Gene3D" id="3.30.470.20">
    <property type="entry name" value="ATP-grasp fold, B domain"/>
    <property type="match status" value="1"/>
</dbReference>
<dbReference type="PROSITE" id="PS51221">
    <property type="entry name" value="TTL"/>
    <property type="match status" value="1"/>
</dbReference>
<keyword evidence="6" id="KW-1185">Reference proteome</keyword>
<reference evidence="7" key="1">
    <citation type="submission" date="2016-11" db="UniProtKB">
        <authorList>
            <consortium name="WormBaseParasite"/>
        </authorList>
    </citation>
    <scope>IDENTIFICATION</scope>
</reference>
<organism evidence="6 7">
    <name type="scientific">Macrostomum lignano</name>
    <dbReference type="NCBI Taxonomy" id="282301"/>
    <lineage>
        <taxon>Eukaryota</taxon>
        <taxon>Metazoa</taxon>
        <taxon>Spiralia</taxon>
        <taxon>Lophotrochozoa</taxon>
        <taxon>Platyhelminthes</taxon>
        <taxon>Rhabditophora</taxon>
        <taxon>Macrostomorpha</taxon>
        <taxon>Macrostomida</taxon>
        <taxon>Macrostomidae</taxon>
        <taxon>Macrostomum</taxon>
    </lineage>
</organism>
<dbReference type="InterPro" id="IPR004344">
    <property type="entry name" value="TTL/TTLL_fam"/>
</dbReference>
<comment type="similarity">
    <text evidence="1">Belongs to the tubulin--tyrosine ligase family.</text>
</comment>
<dbReference type="GO" id="GO:0036064">
    <property type="term" value="C:ciliary basal body"/>
    <property type="evidence" value="ECO:0007669"/>
    <property type="project" value="TreeGrafter"/>
</dbReference>
<evidence type="ECO:0000256" key="2">
    <source>
        <dbReference type="ARBA" id="ARBA00022598"/>
    </source>
</evidence>
<keyword evidence="3" id="KW-0547">Nucleotide-binding</keyword>
<evidence type="ECO:0000256" key="3">
    <source>
        <dbReference type="ARBA" id="ARBA00022741"/>
    </source>
</evidence>
<dbReference type="GO" id="GO:0000226">
    <property type="term" value="P:microtubule cytoskeleton organization"/>
    <property type="evidence" value="ECO:0007669"/>
    <property type="project" value="TreeGrafter"/>
</dbReference>
<dbReference type="Pfam" id="PF03133">
    <property type="entry name" value="TTL"/>
    <property type="match status" value="1"/>
</dbReference>
<dbReference type="OrthoDB" id="202825at2759"/>
<evidence type="ECO:0000256" key="4">
    <source>
        <dbReference type="ARBA" id="ARBA00022840"/>
    </source>
</evidence>
<dbReference type="GO" id="GO:0070740">
    <property type="term" value="F:tubulin-glutamic acid ligase activity"/>
    <property type="evidence" value="ECO:0007669"/>
    <property type="project" value="TreeGrafter"/>
</dbReference>
<dbReference type="STRING" id="282301.A0A1I8G801"/>